<evidence type="ECO:0000313" key="2">
    <source>
        <dbReference type="Proteomes" id="UP000095042"/>
    </source>
</evidence>
<dbReference type="PANTHER" id="PTHR34352">
    <property type="entry name" value="PROTEIN YHFA"/>
    <property type="match status" value="1"/>
</dbReference>
<protein>
    <submittedName>
        <fullName evidence="1">Osmotically inducible protein C</fullName>
    </submittedName>
</protein>
<reference evidence="1 2" key="1">
    <citation type="journal article" date="2016" name="Environ. Microbiol.">
        <title>New Methyloceanibacter diversity from North Sea sediments includes methanotroph containing solely the soluble methane monooxygenase.</title>
        <authorList>
            <person name="Vekeman B."/>
            <person name="Kerckhof F.M."/>
            <person name="Cremers G."/>
            <person name="de Vos P."/>
            <person name="Vandamme P."/>
            <person name="Boon N."/>
            <person name="Op den Camp H.J."/>
            <person name="Heylen K."/>
        </authorList>
    </citation>
    <scope>NUCLEOTIDE SEQUENCE [LARGE SCALE GENOMIC DNA]</scope>
    <source>
        <strain evidence="1 2">R-67177</strain>
    </source>
</reference>
<dbReference type="EMBL" id="LPWD01000032">
    <property type="protein sequence ID" value="ODS03920.1"/>
    <property type="molecule type" value="Genomic_DNA"/>
</dbReference>
<gene>
    <name evidence="1" type="ORF">AUC71_06975</name>
</gene>
<dbReference type="OrthoDB" id="9804010at2"/>
<dbReference type="Pfam" id="PF02566">
    <property type="entry name" value="OsmC"/>
    <property type="match status" value="1"/>
</dbReference>
<evidence type="ECO:0000313" key="1">
    <source>
        <dbReference type="EMBL" id="ODS03920.1"/>
    </source>
</evidence>
<organism evidence="1 2">
    <name type="scientific">Methyloceanibacter marginalis</name>
    <dbReference type="NCBI Taxonomy" id="1774971"/>
    <lineage>
        <taxon>Bacteria</taxon>
        <taxon>Pseudomonadati</taxon>
        <taxon>Pseudomonadota</taxon>
        <taxon>Alphaproteobacteria</taxon>
        <taxon>Hyphomicrobiales</taxon>
        <taxon>Hyphomicrobiaceae</taxon>
        <taxon>Methyloceanibacter</taxon>
    </lineage>
</organism>
<accession>A0A1E3WDU2</accession>
<keyword evidence="2" id="KW-1185">Reference proteome</keyword>
<dbReference type="NCBIfam" id="NF008009">
    <property type="entry name" value="PRK10738.1"/>
    <property type="match status" value="1"/>
</dbReference>
<dbReference type="Gene3D" id="3.30.300.20">
    <property type="match status" value="1"/>
</dbReference>
<dbReference type="PANTHER" id="PTHR34352:SF1">
    <property type="entry name" value="PROTEIN YHFA"/>
    <property type="match status" value="1"/>
</dbReference>
<proteinExistence type="predicted"/>
<dbReference type="AlphaFoldDB" id="A0A1E3WDU2"/>
<dbReference type="InterPro" id="IPR015946">
    <property type="entry name" value="KH_dom-like_a/b"/>
</dbReference>
<dbReference type="SUPFAM" id="SSF82784">
    <property type="entry name" value="OsmC-like"/>
    <property type="match status" value="1"/>
</dbReference>
<comment type="caution">
    <text evidence="1">The sequence shown here is derived from an EMBL/GenBank/DDBJ whole genome shotgun (WGS) entry which is preliminary data.</text>
</comment>
<dbReference type="InterPro" id="IPR003718">
    <property type="entry name" value="OsmC/Ohr_fam"/>
</dbReference>
<sequence>MKARIKWVEDRTFVGESGSGHKIVFGTAHGPDGLKPGPSAMELVLIGMGGCSAYDVVHILEKGREAVEDVAVELEAERAETDPKVFTRVHMRFVVKGRALAPKKVERAIALSVEKYCSASAMIAKTATVTHDFEVVDTAAGAGSIETTSKT</sequence>
<dbReference type="Proteomes" id="UP000095042">
    <property type="component" value="Unassembled WGS sequence"/>
</dbReference>
<dbReference type="Gene3D" id="2.20.25.10">
    <property type="match status" value="1"/>
</dbReference>
<dbReference type="RefSeq" id="WP_069622877.1">
    <property type="nucleotide sequence ID" value="NZ_LPWD01000032.1"/>
</dbReference>
<name>A0A1E3WDU2_9HYPH</name>
<dbReference type="InterPro" id="IPR036102">
    <property type="entry name" value="OsmC/Ohrsf"/>
</dbReference>